<reference evidence="2 3" key="1">
    <citation type="submission" date="2016-07" db="EMBL/GenBank/DDBJ databases">
        <title>Multiple horizontal gene transfer events from other fungi enriched the ability of initially mycotrophic Trichoderma (Ascomycota) to feed on dead plant biomass.</title>
        <authorList>
            <consortium name="DOE Joint Genome Institute"/>
            <person name="Aerts A."/>
            <person name="Atanasova L."/>
            <person name="Chenthamara K."/>
            <person name="Zhang J."/>
            <person name="Grujic M."/>
            <person name="Henrissat B."/>
            <person name="Kuo A."/>
            <person name="Salamov A."/>
            <person name="Lipzen A."/>
            <person name="Labutti K."/>
            <person name="Barry K."/>
            <person name="Miao Y."/>
            <person name="Rahimi M.J."/>
            <person name="Shen Q."/>
            <person name="Grigoriev I.V."/>
            <person name="Kubicek C.P."/>
            <person name="Druzhinina I.S."/>
        </authorList>
    </citation>
    <scope>NUCLEOTIDE SEQUENCE [LARGE SCALE GENOMIC DNA]</scope>
    <source>
        <strain evidence="2 3">ATCC 18648</strain>
    </source>
</reference>
<accession>A0A2T4CF72</accession>
<dbReference type="AlphaFoldDB" id="A0A2T4CF72"/>
<name>A0A2T4CF72_TRILO</name>
<dbReference type="Proteomes" id="UP000240760">
    <property type="component" value="Unassembled WGS sequence"/>
</dbReference>
<evidence type="ECO:0000313" key="2">
    <source>
        <dbReference type="EMBL" id="PTB80196.1"/>
    </source>
</evidence>
<evidence type="ECO:0000256" key="1">
    <source>
        <dbReference type="SAM" id="MobiDB-lite"/>
    </source>
</evidence>
<feature type="region of interest" description="Disordered" evidence="1">
    <location>
        <begin position="98"/>
        <end position="119"/>
    </location>
</feature>
<protein>
    <submittedName>
        <fullName evidence="2">Uncharacterized protein</fullName>
    </submittedName>
</protein>
<evidence type="ECO:0000313" key="3">
    <source>
        <dbReference type="Proteomes" id="UP000240760"/>
    </source>
</evidence>
<feature type="compositionally biased region" description="Polar residues" evidence="1">
    <location>
        <begin position="102"/>
        <end position="119"/>
    </location>
</feature>
<dbReference type="EMBL" id="KZ679127">
    <property type="protein sequence ID" value="PTB80196.1"/>
    <property type="molecule type" value="Genomic_DNA"/>
</dbReference>
<keyword evidence="3" id="KW-1185">Reference proteome</keyword>
<organism evidence="2 3">
    <name type="scientific">Trichoderma longibrachiatum ATCC 18648</name>
    <dbReference type="NCBI Taxonomy" id="983965"/>
    <lineage>
        <taxon>Eukaryota</taxon>
        <taxon>Fungi</taxon>
        <taxon>Dikarya</taxon>
        <taxon>Ascomycota</taxon>
        <taxon>Pezizomycotina</taxon>
        <taxon>Sordariomycetes</taxon>
        <taxon>Hypocreomycetidae</taxon>
        <taxon>Hypocreales</taxon>
        <taxon>Hypocreaceae</taxon>
        <taxon>Trichoderma</taxon>
    </lineage>
</organism>
<proteinExistence type="predicted"/>
<gene>
    <name evidence="2" type="ORF">M440DRAFT_186770</name>
</gene>
<sequence length="119" mass="13010">MPDFIPSHTYLIPSHPLCCTLQSHKLGPWSASPPDGKAPLCILLCISPPGVVLAVLLRSRSSVLVSPPFSRHLMLSCFFVLLPRFFFTSSPFFPSSFTPTPHHQNPSPGKSLSSARLDL</sequence>